<dbReference type="AlphaFoldDB" id="A0AB37QKU0"/>
<dbReference type="EMBL" id="RBSH01000234">
    <property type="protein sequence ID" value="RMR97607.1"/>
    <property type="molecule type" value="Genomic_DNA"/>
</dbReference>
<gene>
    <name evidence="1" type="ORF">ALP74_200396</name>
</gene>
<proteinExistence type="predicted"/>
<reference evidence="1 2" key="1">
    <citation type="submission" date="2018-08" db="EMBL/GenBank/DDBJ databases">
        <title>Recombination of ecologically and evolutionarily significant loci maintains genetic cohesion in the Pseudomonas syringae species complex.</title>
        <authorList>
            <person name="Dillon M."/>
            <person name="Thakur S."/>
            <person name="Almeida R.N.D."/>
            <person name="Weir B.S."/>
            <person name="Guttman D.S."/>
        </authorList>
    </citation>
    <scope>NUCLEOTIDE SEQUENCE [LARGE SCALE GENOMIC DNA]</scope>
    <source>
        <strain evidence="1 2">ICMP 5019</strain>
    </source>
</reference>
<protein>
    <submittedName>
        <fullName evidence="1">Uncharacterized protein</fullName>
    </submittedName>
</protein>
<comment type="caution">
    <text evidence="1">The sequence shown here is derived from an EMBL/GenBank/DDBJ whole genome shotgun (WGS) entry which is preliminary data.</text>
</comment>
<organism evidence="1 2">
    <name type="scientific">Pseudomonas coronafaciens pv. garcae</name>
    <dbReference type="NCBI Taxonomy" id="251653"/>
    <lineage>
        <taxon>Bacteria</taxon>
        <taxon>Pseudomonadati</taxon>
        <taxon>Pseudomonadota</taxon>
        <taxon>Gammaproteobacteria</taxon>
        <taxon>Pseudomonadales</taxon>
        <taxon>Pseudomonadaceae</taxon>
        <taxon>Pseudomonas</taxon>
        <taxon>Pseudomonas coronafaciens</taxon>
    </lineage>
</organism>
<evidence type="ECO:0000313" key="1">
    <source>
        <dbReference type="EMBL" id="RMR97607.1"/>
    </source>
</evidence>
<evidence type="ECO:0000313" key="2">
    <source>
        <dbReference type="Proteomes" id="UP000272613"/>
    </source>
</evidence>
<accession>A0AB37QKU0</accession>
<name>A0AB37QKU0_9PSED</name>
<dbReference type="Proteomes" id="UP000272613">
    <property type="component" value="Unassembled WGS sequence"/>
</dbReference>
<sequence>MSAKSIASKPRTLHALCCASALPNTDSEYSSKRVLIALTAPSPTLLADGTSSSKASISASYEYVSFMPDLRWSGFVFGNQTLPLAASGTLSPRVRAVLPAHVQRSAVQPYEAHSL</sequence>